<name>A0A433QKA6_9FUNG</name>
<feature type="domain" description="Potassium channel tetramerisation-type BTB" evidence="1">
    <location>
        <begin position="8"/>
        <end position="99"/>
    </location>
</feature>
<dbReference type="PANTHER" id="PTHR14499">
    <property type="entry name" value="POTASSIUM CHANNEL TETRAMERIZATION DOMAIN-CONTAINING"/>
    <property type="match status" value="1"/>
</dbReference>
<dbReference type="PANTHER" id="PTHR14499:SF136">
    <property type="entry name" value="GH08630P"/>
    <property type="match status" value="1"/>
</dbReference>
<dbReference type="AlphaFoldDB" id="A0A433QKA6"/>
<dbReference type="GO" id="GO:0051260">
    <property type="term" value="P:protein homooligomerization"/>
    <property type="evidence" value="ECO:0007669"/>
    <property type="project" value="InterPro"/>
</dbReference>
<dbReference type="Pfam" id="PF02214">
    <property type="entry name" value="BTB_2"/>
    <property type="match status" value="1"/>
</dbReference>
<dbReference type="Proteomes" id="UP000274822">
    <property type="component" value="Unassembled WGS sequence"/>
</dbReference>
<dbReference type="SUPFAM" id="SSF54695">
    <property type="entry name" value="POZ domain"/>
    <property type="match status" value="1"/>
</dbReference>
<sequence length="340" mass="38303">MQSSTRLRFNVGGHHHETTFETVRRFPDTLLGRLFSESNLNANPPVPDKNGEYFFDRDGDLFVVVIGFYRNGGRVLLPRVWDRCAPEAMEAELIYFQIPFRKDLFKPIESTKDPPSSENPKVHAAGECTNVVASKTINADRAGNLSLEKLAKSLPAVKRYTTDVLEEGAAVGRDMMKKFGDLIVRAGWAGIEAAVNEIRYNRKCVYDGWSSWVEFKILVKSGGKLSAITLVIGNGALRQDLPAESITSEAGSDNDLDWGELVRFLTVKKLNTSERLLDLLRQLELKRVRENFVNALAHAMTTTEYFHSWYGGTIRFCTDNVNEEEVIIILPLPVGCLYYF</sequence>
<gene>
    <name evidence="2" type="ORF">BC938DRAFT_479712</name>
</gene>
<dbReference type="InterPro" id="IPR003131">
    <property type="entry name" value="T1-type_BTB"/>
</dbReference>
<dbReference type="EMBL" id="RBNJ01004147">
    <property type="protein sequence ID" value="RUS30211.1"/>
    <property type="molecule type" value="Genomic_DNA"/>
</dbReference>
<dbReference type="InterPro" id="IPR011333">
    <property type="entry name" value="SKP1/BTB/POZ_sf"/>
</dbReference>
<dbReference type="CDD" id="cd18316">
    <property type="entry name" value="BTB_POZ_KCTD-like"/>
    <property type="match status" value="1"/>
</dbReference>
<keyword evidence="3" id="KW-1185">Reference proteome</keyword>
<organism evidence="2 3">
    <name type="scientific">Jimgerdemannia flammicorona</name>
    <dbReference type="NCBI Taxonomy" id="994334"/>
    <lineage>
        <taxon>Eukaryota</taxon>
        <taxon>Fungi</taxon>
        <taxon>Fungi incertae sedis</taxon>
        <taxon>Mucoromycota</taxon>
        <taxon>Mucoromycotina</taxon>
        <taxon>Endogonomycetes</taxon>
        <taxon>Endogonales</taxon>
        <taxon>Endogonaceae</taxon>
        <taxon>Jimgerdemannia</taxon>
    </lineage>
</organism>
<evidence type="ECO:0000259" key="1">
    <source>
        <dbReference type="Pfam" id="PF02214"/>
    </source>
</evidence>
<protein>
    <submittedName>
        <fullName evidence="2">BTB/POZ protein</fullName>
    </submittedName>
</protein>
<accession>A0A433QKA6</accession>
<reference evidence="2 3" key="1">
    <citation type="journal article" date="2018" name="New Phytol.">
        <title>Phylogenomics of Endogonaceae and evolution of mycorrhizas within Mucoromycota.</title>
        <authorList>
            <person name="Chang Y."/>
            <person name="Desiro A."/>
            <person name="Na H."/>
            <person name="Sandor L."/>
            <person name="Lipzen A."/>
            <person name="Clum A."/>
            <person name="Barry K."/>
            <person name="Grigoriev I.V."/>
            <person name="Martin F.M."/>
            <person name="Stajich J.E."/>
            <person name="Smith M.E."/>
            <person name="Bonito G."/>
            <person name="Spatafora J.W."/>
        </authorList>
    </citation>
    <scope>NUCLEOTIDE SEQUENCE [LARGE SCALE GENOMIC DNA]</scope>
    <source>
        <strain evidence="2 3">AD002</strain>
    </source>
</reference>
<evidence type="ECO:0000313" key="2">
    <source>
        <dbReference type="EMBL" id="RUS30211.1"/>
    </source>
</evidence>
<comment type="caution">
    <text evidence="2">The sequence shown here is derived from an EMBL/GenBank/DDBJ whole genome shotgun (WGS) entry which is preliminary data.</text>
</comment>
<proteinExistence type="predicted"/>
<evidence type="ECO:0000313" key="3">
    <source>
        <dbReference type="Proteomes" id="UP000274822"/>
    </source>
</evidence>
<dbReference type="Gene3D" id="3.30.710.10">
    <property type="entry name" value="Potassium Channel Kv1.1, Chain A"/>
    <property type="match status" value="1"/>
</dbReference>